<comment type="similarity">
    <text evidence="1">Belongs to the NifZ family.</text>
</comment>
<gene>
    <name evidence="3" type="ORF">AYJ54_18920</name>
</gene>
<dbReference type="GO" id="GO:0009399">
    <property type="term" value="P:nitrogen fixation"/>
    <property type="evidence" value="ECO:0007669"/>
    <property type="project" value="InterPro"/>
</dbReference>
<dbReference type="AlphaFoldDB" id="A0A176YL75"/>
<protein>
    <submittedName>
        <fullName evidence="3">Nitrogen fixation protein NifZ</fullName>
    </submittedName>
</protein>
<name>A0A176YL75_9BRAD</name>
<keyword evidence="2" id="KW-0535">Nitrogen fixation</keyword>
<evidence type="ECO:0000256" key="2">
    <source>
        <dbReference type="ARBA" id="ARBA00023231"/>
    </source>
</evidence>
<evidence type="ECO:0000313" key="4">
    <source>
        <dbReference type="Proteomes" id="UP000076959"/>
    </source>
</evidence>
<reference evidence="3 4" key="1">
    <citation type="submission" date="2016-03" db="EMBL/GenBank/DDBJ databases">
        <title>Draft Genome Sequence of the Strain BR 10245 (Bradyrhizobium sp.) isolated from nodules of Centrolobium paraense.</title>
        <authorList>
            <person name="Simoes-Araujo J.L.Sr."/>
            <person name="Barauna A.C."/>
            <person name="Silva K."/>
            <person name="Zilli J.E."/>
        </authorList>
    </citation>
    <scope>NUCLEOTIDE SEQUENCE [LARGE SCALE GENOMIC DNA]</scope>
    <source>
        <strain evidence="3 4">BR 10245</strain>
    </source>
</reference>
<dbReference type="STRING" id="1505087.AYJ54_18920"/>
<proteinExistence type="inferred from homology"/>
<dbReference type="OrthoDB" id="5297316at2"/>
<dbReference type="EMBL" id="LUUB01000073">
    <property type="protein sequence ID" value="OAF06894.1"/>
    <property type="molecule type" value="Genomic_DNA"/>
</dbReference>
<sequence>MIERRRPKYQSGQQVKAKVGLVNDGSLPEAPPEGVLVSVGDVGEVVRIAQHAEANLPIYLVKFGKQLVIGCLEEEIAPIQEGGADD</sequence>
<accession>A0A176YL75</accession>
<dbReference type="InterPro" id="IPR007415">
    <property type="entry name" value="Nitrogenase_MoFe_mat_NifZ"/>
</dbReference>
<organism evidence="3 4">
    <name type="scientific">Bradyrhizobium centrolobii</name>
    <dbReference type="NCBI Taxonomy" id="1505087"/>
    <lineage>
        <taxon>Bacteria</taxon>
        <taxon>Pseudomonadati</taxon>
        <taxon>Pseudomonadota</taxon>
        <taxon>Alphaproteobacteria</taxon>
        <taxon>Hyphomicrobiales</taxon>
        <taxon>Nitrobacteraceae</taxon>
        <taxon>Bradyrhizobium</taxon>
    </lineage>
</organism>
<keyword evidence="4" id="KW-1185">Reference proteome</keyword>
<dbReference type="Pfam" id="PF04319">
    <property type="entry name" value="NifZ"/>
    <property type="match status" value="1"/>
</dbReference>
<dbReference type="RefSeq" id="WP_063677051.1">
    <property type="nucleotide sequence ID" value="NZ_LUUB01000073.1"/>
</dbReference>
<dbReference type="Proteomes" id="UP000076959">
    <property type="component" value="Unassembled WGS sequence"/>
</dbReference>
<evidence type="ECO:0000256" key="1">
    <source>
        <dbReference type="ARBA" id="ARBA00008027"/>
    </source>
</evidence>
<evidence type="ECO:0000313" key="3">
    <source>
        <dbReference type="EMBL" id="OAF06894.1"/>
    </source>
</evidence>
<comment type="caution">
    <text evidence="3">The sequence shown here is derived from an EMBL/GenBank/DDBJ whole genome shotgun (WGS) entry which is preliminary data.</text>
</comment>